<reference evidence="2" key="1">
    <citation type="submission" date="2025-08" db="UniProtKB">
        <authorList>
            <consortium name="Ensembl"/>
        </authorList>
    </citation>
    <scope>IDENTIFICATION</scope>
</reference>
<dbReference type="Ensembl" id="ENSCVAT00000027139.1">
    <property type="protein sequence ID" value="ENSCVAP00000018250.1"/>
    <property type="gene ID" value="ENSCVAG00000021488.1"/>
</dbReference>
<evidence type="ECO:0000313" key="2">
    <source>
        <dbReference type="Ensembl" id="ENSCVAP00000018250.1"/>
    </source>
</evidence>
<sequence length="74" mass="8191">MTLRKFLFMMISPLVVLFVWPSLFFQSESPQIVLICAGAFPQGDIIHSHLSTSASATLPLQDNLVNSREINIGT</sequence>
<protein>
    <submittedName>
        <fullName evidence="2">Uncharacterized protein</fullName>
    </submittedName>
</protein>
<evidence type="ECO:0000256" key="1">
    <source>
        <dbReference type="SAM" id="SignalP"/>
    </source>
</evidence>
<dbReference type="Proteomes" id="UP000265020">
    <property type="component" value="Unassembled WGS sequence"/>
</dbReference>
<feature type="chain" id="PRO_5018679329" evidence="1">
    <location>
        <begin position="22"/>
        <end position="74"/>
    </location>
</feature>
<organism evidence="2 3">
    <name type="scientific">Cyprinodon variegatus</name>
    <name type="common">Sheepshead minnow</name>
    <dbReference type="NCBI Taxonomy" id="28743"/>
    <lineage>
        <taxon>Eukaryota</taxon>
        <taxon>Metazoa</taxon>
        <taxon>Chordata</taxon>
        <taxon>Craniata</taxon>
        <taxon>Vertebrata</taxon>
        <taxon>Euteleostomi</taxon>
        <taxon>Actinopterygii</taxon>
        <taxon>Neopterygii</taxon>
        <taxon>Teleostei</taxon>
        <taxon>Neoteleostei</taxon>
        <taxon>Acanthomorphata</taxon>
        <taxon>Ovalentaria</taxon>
        <taxon>Atherinomorphae</taxon>
        <taxon>Cyprinodontiformes</taxon>
        <taxon>Cyprinodontidae</taxon>
        <taxon>Cyprinodon</taxon>
    </lineage>
</organism>
<proteinExistence type="predicted"/>
<keyword evidence="1" id="KW-0732">Signal</keyword>
<keyword evidence="3" id="KW-1185">Reference proteome</keyword>
<name>A0A3Q2G5D4_CYPVA</name>
<accession>A0A3Q2G5D4</accession>
<feature type="signal peptide" evidence="1">
    <location>
        <begin position="1"/>
        <end position="21"/>
    </location>
</feature>
<reference evidence="2" key="2">
    <citation type="submission" date="2025-09" db="UniProtKB">
        <authorList>
            <consortium name="Ensembl"/>
        </authorList>
    </citation>
    <scope>IDENTIFICATION</scope>
</reference>
<dbReference type="AlphaFoldDB" id="A0A3Q2G5D4"/>
<evidence type="ECO:0000313" key="3">
    <source>
        <dbReference type="Proteomes" id="UP000265020"/>
    </source>
</evidence>